<accession>A0A2H3L7Z8</accession>
<dbReference type="SUPFAM" id="SSF55103">
    <property type="entry name" value="FAD-linked oxidases, C-terminal domain"/>
    <property type="match status" value="1"/>
</dbReference>
<dbReference type="InterPro" id="IPR036318">
    <property type="entry name" value="FAD-bd_PCMH-like_sf"/>
</dbReference>
<evidence type="ECO:0000256" key="1">
    <source>
        <dbReference type="ARBA" id="ARBA00001974"/>
    </source>
</evidence>
<dbReference type="EMBL" id="LYXE01000101">
    <property type="protein sequence ID" value="PDV98420.1"/>
    <property type="molecule type" value="Genomic_DNA"/>
</dbReference>
<dbReference type="Proteomes" id="UP000220922">
    <property type="component" value="Unassembled WGS sequence"/>
</dbReference>
<evidence type="ECO:0000256" key="3">
    <source>
        <dbReference type="ARBA" id="ARBA00022630"/>
    </source>
</evidence>
<keyword evidence="8" id="KW-1185">Reference proteome</keyword>
<dbReference type="InterPro" id="IPR016164">
    <property type="entry name" value="FAD-linked_Oxase-like_C"/>
</dbReference>
<dbReference type="InterPro" id="IPR004113">
    <property type="entry name" value="FAD-bd_oxidored_4_C"/>
</dbReference>
<gene>
    <name evidence="7" type="ORF">A9Q02_15435</name>
</gene>
<dbReference type="InterPro" id="IPR016166">
    <property type="entry name" value="FAD-bd_PCMH"/>
</dbReference>
<evidence type="ECO:0000313" key="8">
    <source>
        <dbReference type="Proteomes" id="UP000220922"/>
    </source>
</evidence>
<sequence>MEPTRLIAELKQIVGVTGVVTDPDALMTYDADGCVMDTHAPHVVVLPTSTEQVSAIVRLAAQHDVPVVPRGAGTGLSGGATPMHGGIIIGTSRMSQILELDLPNGRVLVQPGVINWELTQYLTLSGYHFAPDPSSQKACTIGGNIANNSGGPHCLKYGVTTNHVLGVEMVLADGSVIWTGDGTPDCAGYDLTGVINGSEGTFGIVTATWLRLTRLPEAIRVVLALYPTIAGATSTVSQVIARGLLPAALEIMDRLAIKAVNTMYRLGMPDEAGALLIVEVDGVTDGLDELLNDIVAICWSNGALDVRPARTPAEQVRVWSARKNAFGAMGRLAPTYHLVDTVVPRTRLPKMMEEVAQIAQELNLPVANVFHAGDGNLHPIILFDRRDPDQNERALQAVNRMMLISIEQGGVISGEHGIGVEKQEFMPYLFNQDDLAAMAALHQGFDPEGRFNPGKIFPKTQNARDLAEQRHSMAFADRDVA</sequence>
<evidence type="ECO:0000313" key="7">
    <source>
        <dbReference type="EMBL" id="PDV98420.1"/>
    </source>
</evidence>
<organism evidence="7 8">
    <name type="scientific">Candidatus Chloroploca asiatica</name>
    <dbReference type="NCBI Taxonomy" id="1506545"/>
    <lineage>
        <taxon>Bacteria</taxon>
        <taxon>Bacillati</taxon>
        <taxon>Chloroflexota</taxon>
        <taxon>Chloroflexia</taxon>
        <taxon>Chloroflexales</taxon>
        <taxon>Chloroflexineae</taxon>
        <taxon>Oscillochloridaceae</taxon>
        <taxon>Candidatus Chloroploca</taxon>
    </lineage>
</organism>
<dbReference type="AlphaFoldDB" id="A0A2H3L7Z8"/>
<dbReference type="InterPro" id="IPR051914">
    <property type="entry name" value="FAD-linked_OxidoTrans_Type4"/>
</dbReference>
<dbReference type="InterPro" id="IPR016169">
    <property type="entry name" value="FAD-bd_PCMH_sub2"/>
</dbReference>
<keyword evidence="3" id="KW-0285">Flavoprotein</keyword>
<dbReference type="OrthoDB" id="9767256at2"/>
<dbReference type="GO" id="GO:0016491">
    <property type="term" value="F:oxidoreductase activity"/>
    <property type="evidence" value="ECO:0007669"/>
    <property type="project" value="UniProtKB-KW"/>
</dbReference>
<proteinExistence type="inferred from homology"/>
<comment type="caution">
    <text evidence="7">The sequence shown here is derived from an EMBL/GenBank/DDBJ whole genome shotgun (WGS) entry which is preliminary data.</text>
</comment>
<dbReference type="PANTHER" id="PTHR42934">
    <property type="entry name" value="GLYCOLATE OXIDASE SUBUNIT GLCD"/>
    <property type="match status" value="1"/>
</dbReference>
<dbReference type="InterPro" id="IPR016171">
    <property type="entry name" value="Vanillyl_alc_oxidase_C-sub2"/>
</dbReference>
<comment type="similarity">
    <text evidence="2">Belongs to the FAD-binding oxidoreductase/transferase type 4 family.</text>
</comment>
<dbReference type="Pfam" id="PF02913">
    <property type="entry name" value="FAD-oxidase_C"/>
    <property type="match status" value="1"/>
</dbReference>
<dbReference type="GO" id="GO:0071949">
    <property type="term" value="F:FAD binding"/>
    <property type="evidence" value="ECO:0007669"/>
    <property type="project" value="InterPro"/>
</dbReference>
<protein>
    <submittedName>
        <fullName evidence="7">Glycolate oxidase subunit GlcD</fullName>
    </submittedName>
</protein>
<dbReference type="PANTHER" id="PTHR42934:SF1">
    <property type="entry name" value="GLYCOLATE OXIDASE SUBUNIT GLCD"/>
    <property type="match status" value="1"/>
</dbReference>
<keyword evidence="5" id="KW-0560">Oxidoreductase</keyword>
<dbReference type="Gene3D" id="1.10.45.10">
    <property type="entry name" value="Vanillyl-alcohol Oxidase, Chain A, domain 4"/>
    <property type="match status" value="1"/>
</dbReference>
<dbReference type="FunFam" id="3.30.70.2740:FF:000001">
    <property type="entry name" value="D-lactate dehydrogenase mitochondrial"/>
    <property type="match status" value="1"/>
</dbReference>
<dbReference type="RefSeq" id="WP_097653527.1">
    <property type="nucleotide sequence ID" value="NZ_LYXE01000101.1"/>
</dbReference>
<evidence type="ECO:0000256" key="2">
    <source>
        <dbReference type="ARBA" id="ARBA00008000"/>
    </source>
</evidence>
<dbReference type="Gene3D" id="3.30.70.2740">
    <property type="match status" value="1"/>
</dbReference>
<dbReference type="SUPFAM" id="SSF56176">
    <property type="entry name" value="FAD-binding/transporter-associated domain-like"/>
    <property type="match status" value="1"/>
</dbReference>
<comment type="cofactor">
    <cofactor evidence="1">
        <name>FAD</name>
        <dbReference type="ChEBI" id="CHEBI:57692"/>
    </cofactor>
</comment>
<dbReference type="PROSITE" id="PS51387">
    <property type="entry name" value="FAD_PCMH"/>
    <property type="match status" value="1"/>
</dbReference>
<keyword evidence="4" id="KW-0274">FAD</keyword>
<evidence type="ECO:0000259" key="6">
    <source>
        <dbReference type="PROSITE" id="PS51387"/>
    </source>
</evidence>
<reference evidence="7 8" key="1">
    <citation type="submission" date="2016-05" db="EMBL/GenBank/DDBJ databases">
        <authorList>
            <person name="Lavstsen T."/>
            <person name="Jespersen J.S."/>
        </authorList>
    </citation>
    <scope>NUCLEOTIDE SEQUENCE [LARGE SCALE GENOMIC DNA]</scope>
    <source>
        <strain evidence="7 8">B7-9</strain>
    </source>
</reference>
<dbReference type="Pfam" id="PF01565">
    <property type="entry name" value="FAD_binding_4"/>
    <property type="match status" value="1"/>
</dbReference>
<evidence type="ECO:0000256" key="4">
    <source>
        <dbReference type="ARBA" id="ARBA00022827"/>
    </source>
</evidence>
<name>A0A2H3L7Z8_9CHLR</name>
<dbReference type="Gene3D" id="3.30.465.10">
    <property type="match status" value="1"/>
</dbReference>
<evidence type="ECO:0000256" key="5">
    <source>
        <dbReference type="ARBA" id="ARBA00023002"/>
    </source>
</evidence>
<feature type="domain" description="FAD-binding PCMH-type" evidence="6">
    <location>
        <begin position="36"/>
        <end position="215"/>
    </location>
</feature>
<dbReference type="InterPro" id="IPR006094">
    <property type="entry name" value="Oxid_FAD_bind_N"/>
</dbReference>